<proteinExistence type="predicted"/>
<dbReference type="PATRIC" id="fig|1341156.4.peg.220"/>
<keyword evidence="4" id="KW-1185">Reference proteome</keyword>
<dbReference type="SUPFAM" id="SSF54593">
    <property type="entry name" value="Glyoxalase/Bleomycin resistance protein/Dihydroxybiphenyl dioxygenase"/>
    <property type="match status" value="1"/>
</dbReference>
<dbReference type="AlphaFoldDB" id="A0A011V595"/>
<evidence type="ECO:0000313" key="3">
    <source>
        <dbReference type="EMBL" id="EXM40677.1"/>
    </source>
</evidence>
<accession>A0A011V595</accession>
<comment type="caution">
    <text evidence="3">The sequence shown here is derived from an EMBL/GenBank/DDBJ whole genome shotgun (WGS) entry which is preliminary data.</text>
</comment>
<reference evidence="3 4" key="1">
    <citation type="submission" date="2013-06" db="EMBL/GenBank/DDBJ databases">
        <title>Rumen cellulosomics: divergent fiber-degrading strategies revealed by comparative genome-wide analysis of six Ruminococcal strains.</title>
        <authorList>
            <person name="Dassa B."/>
            <person name="Borovok I."/>
            <person name="Lamed R."/>
            <person name="Flint H."/>
            <person name="Yeoman C.J."/>
            <person name="White B."/>
            <person name="Bayer E.A."/>
        </authorList>
    </citation>
    <scope>NUCLEOTIDE SEQUENCE [LARGE SCALE GENOMIC DNA]</scope>
    <source>
        <strain evidence="3 4">SY3</strain>
    </source>
</reference>
<protein>
    <recommendedName>
        <fullName evidence="1">Glyoxalase/fosfomycin resistance/dioxygenase domain-containing protein</fullName>
    </recommendedName>
</protein>
<dbReference type="InterPro" id="IPR029068">
    <property type="entry name" value="Glyas_Bleomycin-R_OHBP_Dase"/>
</dbReference>
<feature type="domain" description="Glyoxalase/fosfomycin resistance/dioxygenase" evidence="1">
    <location>
        <begin position="5"/>
        <end position="114"/>
    </location>
</feature>
<dbReference type="Proteomes" id="UP000021369">
    <property type="component" value="Unassembled WGS sequence"/>
</dbReference>
<dbReference type="EMBL" id="JEOB01000001">
    <property type="protein sequence ID" value="EXM40677.1"/>
    <property type="molecule type" value="Genomic_DNA"/>
</dbReference>
<dbReference type="EMBL" id="JEOB01000004">
    <property type="protein sequence ID" value="EXM38190.1"/>
    <property type="molecule type" value="Genomic_DNA"/>
</dbReference>
<evidence type="ECO:0000313" key="2">
    <source>
        <dbReference type="EMBL" id="EXM38190.1"/>
    </source>
</evidence>
<dbReference type="InterPro" id="IPR004360">
    <property type="entry name" value="Glyas_Fos-R_dOase_dom"/>
</dbReference>
<name>A0A011V595_RUMAL</name>
<organism evidence="3 4">
    <name type="scientific">Ruminococcus albus SY3</name>
    <dbReference type="NCBI Taxonomy" id="1341156"/>
    <lineage>
        <taxon>Bacteria</taxon>
        <taxon>Bacillati</taxon>
        <taxon>Bacillota</taxon>
        <taxon>Clostridia</taxon>
        <taxon>Eubacteriales</taxon>
        <taxon>Oscillospiraceae</taxon>
        <taxon>Ruminococcus</taxon>
    </lineage>
</organism>
<gene>
    <name evidence="3" type="ORF">RASY3_02470</name>
    <name evidence="2" type="ORF">RASY3_18130</name>
</gene>
<evidence type="ECO:0000313" key="4">
    <source>
        <dbReference type="Proteomes" id="UP000021369"/>
    </source>
</evidence>
<evidence type="ECO:0000259" key="1">
    <source>
        <dbReference type="Pfam" id="PF00903"/>
    </source>
</evidence>
<dbReference type="Gene3D" id="3.10.180.10">
    <property type="entry name" value="2,3-Dihydroxybiphenyl 1,2-Dioxygenase, domain 1"/>
    <property type="match status" value="1"/>
</dbReference>
<dbReference type="Pfam" id="PF00903">
    <property type="entry name" value="Glyoxalase"/>
    <property type="match status" value="1"/>
</dbReference>
<dbReference type="OrthoDB" id="9810648at2"/>
<sequence length="116" mass="13362">MIQFIHHVAIIVSSEETVEFYRKLGFQETFRKTRAYDTIVLMSGHGFELEMFIDSNHPKKEKPEPLGLRHLALKVDNIETTAKELDIVAGEIMLDWVGKRFCFVSDPDGNSVELHE</sequence>
<dbReference type="RefSeq" id="WP_037284849.1">
    <property type="nucleotide sequence ID" value="NZ_JEOB01000001.1"/>
</dbReference>